<comment type="caution">
    <text evidence="1">The sequence shown here is derived from an EMBL/GenBank/DDBJ whole genome shotgun (WGS) entry which is preliminary data.</text>
</comment>
<evidence type="ECO:0000313" key="2">
    <source>
        <dbReference type="Proteomes" id="UP000829196"/>
    </source>
</evidence>
<proteinExistence type="predicted"/>
<evidence type="ECO:0000313" key="1">
    <source>
        <dbReference type="EMBL" id="KAI0524721.1"/>
    </source>
</evidence>
<name>A0A8T3C514_DENNO</name>
<dbReference type="Proteomes" id="UP000829196">
    <property type="component" value="Unassembled WGS sequence"/>
</dbReference>
<accession>A0A8T3C514</accession>
<dbReference type="EMBL" id="JAGYWB010000004">
    <property type="protein sequence ID" value="KAI0524721.1"/>
    <property type="molecule type" value="Genomic_DNA"/>
</dbReference>
<gene>
    <name evidence="1" type="ORF">KFK09_004104</name>
</gene>
<organism evidence="1 2">
    <name type="scientific">Dendrobium nobile</name>
    <name type="common">Orchid</name>
    <dbReference type="NCBI Taxonomy" id="94219"/>
    <lineage>
        <taxon>Eukaryota</taxon>
        <taxon>Viridiplantae</taxon>
        <taxon>Streptophyta</taxon>
        <taxon>Embryophyta</taxon>
        <taxon>Tracheophyta</taxon>
        <taxon>Spermatophyta</taxon>
        <taxon>Magnoliopsida</taxon>
        <taxon>Liliopsida</taxon>
        <taxon>Asparagales</taxon>
        <taxon>Orchidaceae</taxon>
        <taxon>Epidendroideae</taxon>
        <taxon>Malaxideae</taxon>
        <taxon>Dendrobiinae</taxon>
        <taxon>Dendrobium</taxon>
    </lineage>
</organism>
<keyword evidence="2" id="KW-1185">Reference proteome</keyword>
<sequence>MKWNREINRVAKPWFCPKKFSFFFSLDARDVSRRQAVVGCITTGLRFKEYRSADKSFGELETRAHDCR</sequence>
<protein>
    <submittedName>
        <fullName evidence="1">Uncharacterized protein</fullName>
    </submittedName>
</protein>
<reference evidence="1" key="1">
    <citation type="journal article" date="2022" name="Front. Genet.">
        <title>Chromosome-Scale Assembly of the Dendrobium nobile Genome Provides Insights Into the Molecular Mechanism of the Biosynthesis of the Medicinal Active Ingredient of Dendrobium.</title>
        <authorList>
            <person name="Xu Q."/>
            <person name="Niu S.-C."/>
            <person name="Li K.-L."/>
            <person name="Zheng P.-J."/>
            <person name="Zhang X.-J."/>
            <person name="Jia Y."/>
            <person name="Liu Y."/>
            <person name="Niu Y.-X."/>
            <person name="Yu L.-H."/>
            <person name="Chen D.-F."/>
            <person name="Zhang G.-Q."/>
        </authorList>
    </citation>
    <scope>NUCLEOTIDE SEQUENCE</scope>
    <source>
        <tissue evidence="1">Leaf</tissue>
    </source>
</reference>
<dbReference type="AlphaFoldDB" id="A0A8T3C514"/>